<evidence type="ECO:0000313" key="3">
    <source>
        <dbReference type="Proteomes" id="UP000034164"/>
    </source>
</evidence>
<dbReference type="InterPro" id="IPR039699">
    <property type="entry name" value="Ribosomal_uL30"/>
</dbReference>
<feature type="non-terminal residue" evidence="2">
    <location>
        <position position="1"/>
    </location>
</feature>
<gene>
    <name evidence="2" type="ORF">EMCG_04563</name>
</gene>
<keyword evidence="1" id="KW-1133">Transmembrane helix</keyword>
<dbReference type="PANTHER" id="PTHR11524:SF16">
    <property type="entry name" value="LARGE RIBOSOMAL SUBUNIT PROTEIN UL30"/>
    <property type="match status" value="1"/>
</dbReference>
<dbReference type="SUPFAM" id="SSF55129">
    <property type="entry name" value="Ribosomal protein L30p/L7e"/>
    <property type="match status" value="1"/>
</dbReference>
<protein>
    <submittedName>
        <fullName evidence="2">Large subunit ribosomal protein L7e</fullName>
    </submittedName>
</protein>
<dbReference type="VEuPathDB" id="FungiDB:EMCG_04563"/>
<feature type="transmembrane region" description="Helical" evidence="1">
    <location>
        <begin position="12"/>
        <end position="31"/>
    </location>
</feature>
<sequence>INNSVFIHLTKIIQKMFIIVNFYIIYTYSNLKSVHKLIYKHSYKKINIALSNNQIIEKNL</sequence>
<dbReference type="GO" id="GO:0022625">
    <property type="term" value="C:cytosolic large ribosomal subunit"/>
    <property type="evidence" value="ECO:0007669"/>
    <property type="project" value="TreeGrafter"/>
</dbReference>
<name>A0A0G2HRM1_9EURO</name>
<evidence type="ECO:0000256" key="1">
    <source>
        <dbReference type="SAM" id="Phobius"/>
    </source>
</evidence>
<dbReference type="EMBL" id="LCZI01001460">
    <property type="protein sequence ID" value="KKZ60767.1"/>
    <property type="molecule type" value="Genomic_DNA"/>
</dbReference>
<keyword evidence="1" id="KW-0472">Membrane</keyword>
<evidence type="ECO:0000313" key="2">
    <source>
        <dbReference type="EMBL" id="KKZ60767.1"/>
    </source>
</evidence>
<dbReference type="GO" id="GO:0000463">
    <property type="term" value="P:maturation of LSU-rRNA from tricistronic rRNA transcript (SSU-rRNA, 5.8S rRNA, LSU-rRNA)"/>
    <property type="evidence" value="ECO:0007669"/>
    <property type="project" value="TreeGrafter"/>
</dbReference>
<keyword evidence="1" id="KW-0812">Transmembrane</keyword>
<comment type="caution">
    <text evidence="2">The sequence shown here is derived from an EMBL/GenBank/DDBJ whole genome shotgun (WGS) entry which is preliminary data.</text>
</comment>
<organism evidence="2 3">
    <name type="scientific">[Emmonsia] crescens</name>
    <dbReference type="NCBI Taxonomy" id="73230"/>
    <lineage>
        <taxon>Eukaryota</taxon>
        <taxon>Fungi</taxon>
        <taxon>Dikarya</taxon>
        <taxon>Ascomycota</taxon>
        <taxon>Pezizomycotina</taxon>
        <taxon>Eurotiomycetes</taxon>
        <taxon>Eurotiomycetidae</taxon>
        <taxon>Onygenales</taxon>
        <taxon>Ajellomycetaceae</taxon>
        <taxon>Emergomyces</taxon>
    </lineage>
</organism>
<keyword evidence="2" id="KW-0687">Ribonucleoprotein</keyword>
<feature type="non-terminal residue" evidence="2">
    <location>
        <position position="60"/>
    </location>
</feature>
<dbReference type="GO" id="GO:0003723">
    <property type="term" value="F:RNA binding"/>
    <property type="evidence" value="ECO:0007669"/>
    <property type="project" value="TreeGrafter"/>
</dbReference>
<proteinExistence type="predicted"/>
<accession>A0A0G2HRM1</accession>
<dbReference type="InterPro" id="IPR036919">
    <property type="entry name" value="Ribo_uL30_ferredoxin-like_sf"/>
</dbReference>
<dbReference type="AlphaFoldDB" id="A0A0G2HRM1"/>
<dbReference type="GO" id="GO:0003735">
    <property type="term" value="F:structural constituent of ribosome"/>
    <property type="evidence" value="ECO:0007669"/>
    <property type="project" value="TreeGrafter"/>
</dbReference>
<keyword evidence="2" id="KW-0689">Ribosomal protein</keyword>
<reference evidence="3" key="1">
    <citation type="journal article" date="2015" name="PLoS Genet.">
        <title>The dynamic genome and transcriptome of the human fungal pathogen Blastomyces and close relative Emmonsia.</title>
        <authorList>
            <person name="Munoz J.F."/>
            <person name="Gauthier G.M."/>
            <person name="Desjardins C.A."/>
            <person name="Gallo J.E."/>
            <person name="Holder J."/>
            <person name="Sullivan T.D."/>
            <person name="Marty A.J."/>
            <person name="Carmen J.C."/>
            <person name="Chen Z."/>
            <person name="Ding L."/>
            <person name="Gujja S."/>
            <person name="Magrini V."/>
            <person name="Misas E."/>
            <person name="Mitreva M."/>
            <person name="Priest M."/>
            <person name="Saif S."/>
            <person name="Whiston E.A."/>
            <person name="Young S."/>
            <person name="Zeng Q."/>
            <person name="Goldman W.E."/>
            <person name="Mardis E.R."/>
            <person name="Taylor J.W."/>
            <person name="McEwen J.G."/>
            <person name="Clay O.K."/>
            <person name="Klein B.S."/>
            <person name="Cuomo C.A."/>
        </authorList>
    </citation>
    <scope>NUCLEOTIDE SEQUENCE [LARGE SCALE GENOMIC DNA]</scope>
    <source>
        <strain evidence="3">UAMH 3008</strain>
    </source>
</reference>
<dbReference type="Proteomes" id="UP000034164">
    <property type="component" value="Unassembled WGS sequence"/>
</dbReference>
<dbReference type="PANTHER" id="PTHR11524">
    <property type="entry name" value="60S RIBOSOMAL PROTEIN L7"/>
    <property type="match status" value="1"/>
</dbReference>